<sequence>MRSQLQLLDINRPVASRSEPHAPLGHHLVKMGAIRPDQLLKALELQLRLGAPIGEILMAEGWITRQTLEAALAAQYSLSLVDLESIPPDTTLCRRLPAEFWLHHRVIPWQQPGDTVMIATCRPDRFELIRNRLSDVFIHVTPVLTGEHAIATAIAREFRTDLAIAASERVAQQYSCRTWKHRKRAVLLAMLTLTLAALIVAPVTMFTGLSLLAISSLVMFAILKTVAACAHLSQIGQQRRPLATATSEATFRLPHVSVLVPLFHEGEIIGDLLRRLELLTYPKVLLDVVLVLEEEDDTTRATLDKYSLPDWIRLIEVPAHDGLTTKPRAMNYALDFCHGEIIGVWDAEDAPESDQIEIAVAHFATVPPDVVCLQGVLDYYNPRTNWLARCFTIEYSAWFRIVLQGIARLGLVVPLGGTTLFFRRDVLEQLGGWDAHNVTEDADLGVRLCRAGYRTEMLQSTTYEEANCRPWPWVKQRSRWLKGFMVTYLVHMRNPARLLSDLGLWRFLGVQAFFIGTLSQFLLAPVLWSFWLILLGLPHPMKDTFSPALVATVSAMFIAVEGVSIVIGLISVSRRERRFLMPYVPTLVLYFPLGCIAAYKALYELLFRPFYWDKTQHGQAAPDTPPC</sequence>
<keyword evidence="4" id="KW-0472">Membrane</keyword>
<proteinExistence type="inferred from homology"/>
<name>A0A934HTH0_9RHOB</name>
<dbReference type="InterPro" id="IPR029044">
    <property type="entry name" value="Nucleotide-diphossugar_trans"/>
</dbReference>
<comment type="similarity">
    <text evidence="1">Belongs to the glycosyltransferase 2 family.</text>
</comment>
<evidence type="ECO:0000313" key="6">
    <source>
        <dbReference type="EMBL" id="MBI6630546.1"/>
    </source>
</evidence>
<dbReference type="PANTHER" id="PTHR43630:SF1">
    <property type="entry name" value="POLY-BETA-1,6-N-ACETYL-D-GLUCOSAMINE SYNTHASE"/>
    <property type="match status" value="1"/>
</dbReference>
<dbReference type="SUPFAM" id="SSF53448">
    <property type="entry name" value="Nucleotide-diphospho-sugar transferases"/>
    <property type="match status" value="1"/>
</dbReference>
<keyword evidence="4" id="KW-0812">Transmembrane</keyword>
<feature type="transmembrane region" description="Helical" evidence="4">
    <location>
        <begin position="211"/>
        <end position="232"/>
    </location>
</feature>
<keyword evidence="2" id="KW-0328">Glycosyltransferase</keyword>
<feature type="transmembrane region" description="Helical" evidence="4">
    <location>
        <begin position="507"/>
        <end position="528"/>
    </location>
</feature>
<keyword evidence="3" id="KW-0808">Transferase</keyword>
<evidence type="ECO:0000256" key="4">
    <source>
        <dbReference type="SAM" id="Phobius"/>
    </source>
</evidence>
<dbReference type="Pfam" id="PF13641">
    <property type="entry name" value="Glyco_tranf_2_3"/>
    <property type="match status" value="1"/>
</dbReference>
<organism evidence="6 7">
    <name type="scientific">Pontibaca salina</name>
    <dbReference type="NCBI Taxonomy" id="2795731"/>
    <lineage>
        <taxon>Bacteria</taxon>
        <taxon>Pseudomonadati</taxon>
        <taxon>Pseudomonadota</taxon>
        <taxon>Alphaproteobacteria</taxon>
        <taxon>Rhodobacterales</taxon>
        <taxon>Roseobacteraceae</taxon>
        <taxon>Pontibaca</taxon>
    </lineage>
</organism>
<dbReference type="Pfam" id="PF05157">
    <property type="entry name" value="MshEN"/>
    <property type="match status" value="1"/>
</dbReference>
<dbReference type="InterPro" id="IPR007831">
    <property type="entry name" value="T2SS_GspE_N"/>
</dbReference>
<dbReference type="SUPFAM" id="SSF160246">
    <property type="entry name" value="EspE N-terminal domain-like"/>
    <property type="match status" value="1"/>
</dbReference>
<feature type="transmembrane region" description="Helical" evidence="4">
    <location>
        <begin position="582"/>
        <end position="602"/>
    </location>
</feature>
<evidence type="ECO:0000256" key="1">
    <source>
        <dbReference type="ARBA" id="ARBA00006739"/>
    </source>
</evidence>
<dbReference type="AlphaFoldDB" id="A0A934HTH0"/>
<feature type="transmembrane region" description="Helical" evidence="4">
    <location>
        <begin position="185"/>
        <end position="205"/>
    </location>
</feature>
<dbReference type="Proteomes" id="UP000613255">
    <property type="component" value="Unassembled WGS sequence"/>
</dbReference>
<dbReference type="EMBL" id="JAEIJD010000010">
    <property type="protein sequence ID" value="MBI6630546.1"/>
    <property type="molecule type" value="Genomic_DNA"/>
</dbReference>
<evidence type="ECO:0000259" key="5">
    <source>
        <dbReference type="Pfam" id="PF05157"/>
    </source>
</evidence>
<feature type="domain" description="Type II secretion system protein GspE N-terminal" evidence="5">
    <location>
        <begin position="76"/>
        <end position="161"/>
    </location>
</feature>
<keyword evidence="7" id="KW-1185">Reference proteome</keyword>
<reference evidence="6" key="1">
    <citation type="submission" date="2020-12" db="EMBL/GenBank/DDBJ databases">
        <title>Pontibaca salina gen. nov., sp. nov., isolated from marine sediment.</title>
        <authorList>
            <person name="Bo J."/>
            <person name="Wang S."/>
            <person name="Song X."/>
            <person name="Du Z."/>
        </authorList>
    </citation>
    <scope>NUCLEOTIDE SEQUENCE</scope>
    <source>
        <strain evidence="6">S1109L</strain>
    </source>
</reference>
<gene>
    <name evidence="6" type="ORF">JAO82_11730</name>
</gene>
<evidence type="ECO:0000313" key="7">
    <source>
        <dbReference type="Proteomes" id="UP000613255"/>
    </source>
</evidence>
<dbReference type="Gene3D" id="3.30.300.160">
    <property type="entry name" value="Type II secretion system, protein E, N-terminal domain"/>
    <property type="match status" value="1"/>
</dbReference>
<evidence type="ECO:0000256" key="2">
    <source>
        <dbReference type="ARBA" id="ARBA00022676"/>
    </source>
</evidence>
<dbReference type="InterPro" id="IPR037257">
    <property type="entry name" value="T2SS_E_N_sf"/>
</dbReference>
<accession>A0A934HTH0</accession>
<evidence type="ECO:0000256" key="3">
    <source>
        <dbReference type="ARBA" id="ARBA00022679"/>
    </source>
</evidence>
<dbReference type="GO" id="GO:0016757">
    <property type="term" value="F:glycosyltransferase activity"/>
    <property type="evidence" value="ECO:0007669"/>
    <property type="project" value="UniProtKB-KW"/>
</dbReference>
<keyword evidence="4" id="KW-1133">Transmembrane helix</keyword>
<comment type="caution">
    <text evidence="6">The sequence shown here is derived from an EMBL/GenBank/DDBJ whole genome shotgun (WGS) entry which is preliminary data.</text>
</comment>
<feature type="transmembrane region" description="Helical" evidence="4">
    <location>
        <begin position="548"/>
        <end position="570"/>
    </location>
</feature>
<protein>
    <submittedName>
        <fullName evidence="6">Glycosyltransferase</fullName>
    </submittedName>
</protein>
<dbReference type="Gene3D" id="3.90.550.10">
    <property type="entry name" value="Spore Coat Polysaccharide Biosynthesis Protein SpsA, Chain A"/>
    <property type="match status" value="1"/>
</dbReference>
<dbReference type="PANTHER" id="PTHR43630">
    <property type="entry name" value="POLY-BETA-1,6-N-ACETYL-D-GLUCOSAMINE SYNTHASE"/>
    <property type="match status" value="1"/>
</dbReference>
<dbReference type="RefSeq" id="WP_198686570.1">
    <property type="nucleotide sequence ID" value="NZ_JAEIJD010000010.1"/>
</dbReference>